<dbReference type="SUPFAM" id="SSF52172">
    <property type="entry name" value="CheY-like"/>
    <property type="match status" value="1"/>
</dbReference>
<dbReference type="InterPro" id="IPR058245">
    <property type="entry name" value="NreC/VraR/RcsB-like_REC"/>
</dbReference>
<dbReference type="Pfam" id="PF00196">
    <property type="entry name" value="GerE"/>
    <property type="match status" value="1"/>
</dbReference>
<keyword evidence="1 3" id="KW-0597">Phosphoprotein</keyword>
<dbReference type="RefSeq" id="WP_162125029.1">
    <property type="nucleotide sequence ID" value="NZ_PDWK01000057.1"/>
</dbReference>
<dbReference type="InterPro" id="IPR016032">
    <property type="entry name" value="Sig_transdc_resp-reg_C-effctor"/>
</dbReference>
<name>A0A921NS28_9GAMM</name>
<dbReference type="SUPFAM" id="SSF46894">
    <property type="entry name" value="C-terminal effector domain of the bipartite response regulators"/>
    <property type="match status" value="1"/>
</dbReference>
<gene>
    <name evidence="6" type="ORF">CR938_10860</name>
</gene>
<dbReference type="InterPro" id="IPR011006">
    <property type="entry name" value="CheY-like_superfamily"/>
</dbReference>
<protein>
    <submittedName>
        <fullName evidence="6">DNA-binding response regulator</fullName>
    </submittedName>
</protein>
<evidence type="ECO:0000313" key="7">
    <source>
        <dbReference type="Proteomes" id="UP000717981"/>
    </source>
</evidence>
<evidence type="ECO:0000256" key="2">
    <source>
        <dbReference type="ARBA" id="ARBA00023125"/>
    </source>
</evidence>
<proteinExistence type="predicted"/>
<dbReference type="InterPro" id="IPR001789">
    <property type="entry name" value="Sig_transdc_resp-reg_receiver"/>
</dbReference>
<dbReference type="EMBL" id="PDWK01000057">
    <property type="protein sequence ID" value="KAF1688259.1"/>
    <property type="molecule type" value="Genomic_DNA"/>
</dbReference>
<dbReference type="GO" id="GO:0000160">
    <property type="term" value="P:phosphorelay signal transduction system"/>
    <property type="evidence" value="ECO:0007669"/>
    <property type="project" value="InterPro"/>
</dbReference>
<dbReference type="InterPro" id="IPR000792">
    <property type="entry name" value="Tscrpt_reg_LuxR_C"/>
</dbReference>
<dbReference type="SMART" id="SM00448">
    <property type="entry name" value="REC"/>
    <property type="match status" value="1"/>
</dbReference>
<organism evidence="6 7">
    <name type="scientific">Pseudoxanthomonas taiwanensis</name>
    <dbReference type="NCBI Taxonomy" id="176598"/>
    <lineage>
        <taxon>Bacteria</taxon>
        <taxon>Pseudomonadati</taxon>
        <taxon>Pseudomonadota</taxon>
        <taxon>Gammaproteobacteria</taxon>
        <taxon>Lysobacterales</taxon>
        <taxon>Lysobacteraceae</taxon>
        <taxon>Pseudoxanthomonas</taxon>
    </lineage>
</organism>
<dbReference type="PROSITE" id="PS50043">
    <property type="entry name" value="HTH_LUXR_2"/>
    <property type="match status" value="1"/>
</dbReference>
<feature type="domain" description="HTH luxR-type" evidence="4">
    <location>
        <begin position="142"/>
        <end position="207"/>
    </location>
</feature>
<dbReference type="Pfam" id="PF00072">
    <property type="entry name" value="Response_reg"/>
    <property type="match status" value="1"/>
</dbReference>
<keyword evidence="7" id="KW-1185">Reference proteome</keyword>
<reference evidence="6" key="1">
    <citation type="submission" date="2017-10" db="EMBL/GenBank/DDBJ databases">
        <title>Whole genome sequencing of members of genus Pseudoxanthomonas.</title>
        <authorList>
            <person name="Kumar S."/>
            <person name="Bansal K."/>
            <person name="Kaur A."/>
            <person name="Patil P."/>
            <person name="Sharma S."/>
            <person name="Patil P.B."/>
        </authorList>
    </citation>
    <scope>NUCLEOTIDE SEQUENCE</scope>
    <source>
        <strain evidence="6">DSM 22914</strain>
    </source>
</reference>
<dbReference type="Gene3D" id="3.40.50.2300">
    <property type="match status" value="1"/>
</dbReference>
<dbReference type="PRINTS" id="PR00038">
    <property type="entry name" value="HTHLUXR"/>
</dbReference>
<evidence type="ECO:0000259" key="4">
    <source>
        <dbReference type="PROSITE" id="PS50043"/>
    </source>
</evidence>
<keyword evidence="2 6" id="KW-0238">DNA-binding</keyword>
<feature type="modified residue" description="4-aspartylphosphate" evidence="3">
    <location>
        <position position="56"/>
    </location>
</feature>
<evidence type="ECO:0000259" key="5">
    <source>
        <dbReference type="PROSITE" id="PS50110"/>
    </source>
</evidence>
<dbReference type="GO" id="GO:0006355">
    <property type="term" value="P:regulation of DNA-templated transcription"/>
    <property type="evidence" value="ECO:0007669"/>
    <property type="project" value="InterPro"/>
</dbReference>
<dbReference type="InterPro" id="IPR039420">
    <property type="entry name" value="WalR-like"/>
</dbReference>
<dbReference type="Proteomes" id="UP000717981">
    <property type="component" value="Unassembled WGS sequence"/>
</dbReference>
<dbReference type="PROSITE" id="PS50110">
    <property type="entry name" value="RESPONSE_REGULATORY"/>
    <property type="match status" value="1"/>
</dbReference>
<dbReference type="GO" id="GO:0003677">
    <property type="term" value="F:DNA binding"/>
    <property type="evidence" value="ECO:0007669"/>
    <property type="project" value="UniProtKB-KW"/>
</dbReference>
<comment type="caution">
    <text evidence="6">The sequence shown here is derived from an EMBL/GenBank/DDBJ whole genome shotgun (WGS) entry which is preliminary data.</text>
</comment>
<dbReference type="PANTHER" id="PTHR43214">
    <property type="entry name" value="TWO-COMPONENT RESPONSE REGULATOR"/>
    <property type="match status" value="1"/>
</dbReference>
<dbReference type="AlphaFoldDB" id="A0A921NS28"/>
<dbReference type="CDD" id="cd17535">
    <property type="entry name" value="REC_NarL-like"/>
    <property type="match status" value="1"/>
</dbReference>
<evidence type="ECO:0000313" key="6">
    <source>
        <dbReference type="EMBL" id="KAF1688259.1"/>
    </source>
</evidence>
<dbReference type="Gene3D" id="1.10.10.10">
    <property type="entry name" value="Winged helix-like DNA-binding domain superfamily/Winged helix DNA-binding domain"/>
    <property type="match status" value="1"/>
</dbReference>
<dbReference type="InterPro" id="IPR036388">
    <property type="entry name" value="WH-like_DNA-bd_sf"/>
</dbReference>
<sequence>MDRLRIILADAHPVVRGGVRLLLERDATATVVAEAGTPEALFEAMAAHPADLVLTDFSMPGGSTADGLGMLARLRRRWPQVPVVVLTMAGNAAVLRAILATGVHGLLAKADALAELTAAVAAAARHRRYLGAAVRRVLEADGGGSGRALSRREAEVLRLFGSGLTVTEIARRLNRSVKTVSHQKMGAMAKLGLRSDLELYAYAREHGLLS</sequence>
<dbReference type="PANTHER" id="PTHR43214:SF17">
    <property type="entry name" value="TRANSCRIPTIONAL REGULATORY PROTEIN RCSB"/>
    <property type="match status" value="1"/>
</dbReference>
<dbReference type="OrthoDB" id="4313922at2"/>
<evidence type="ECO:0000256" key="3">
    <source>
        <dbReference type="PROSITE-ProRule" id="PRU00169"/>
    </source>
</evidence>
<dbReference type="SMART" id="SM00421">
    <property type="entry name" value="HTH_LUXR"/>
    <property type="match status" value="1"/>
</dbReference>
<feature type="domain" description="Response regulatory" evidence="5">
    <location>
        <begin position="5"/>
        <end position="124"/>
    </location>
</feature>
<dbReference type="CDD" id="cd06170">
    <property type="entry name" value="LuxR_C_like"/>
    <property type="match status" value="1"/>
</dbReference>
<accession>A0A921NS28</accession>
<evidence type="ECO:0000256" key="1">
    <source>
        <dbReference type="ARBA" id="ARBA00022553"/>
    </source>
</evidence>